<evidence type="ECO:0000313" key="1">
    <source>
        <dbReference type="EMBL" id="MCX5614418.1"/>
    </source>
</evidence>
<comment type="caution">
    <text evidence="1">The sequence shown here is derived from an EMBL/GenBank/DDBJ whole genome shotgun (WGS) entry which is preliminary data.</text>
</comment>
<organism evidence="1 2">
    <name type="scientific">Bombella saccharophila</name>
    <dbReference type="NCBI Taxonomy" id="2967338"/>
    <lineage>
        <taxon>Bacteria</taxon>
        <taxon>Pseudomonadati</taxon>
        <taxon>Pseudomonadota</taxon>
        <taxon>Alphaproteobacteria</taxon>
        <taxon>Acetobacterales</taxon>
        <taxon>Acetobacteraceae</taxon>
        <taxon>Bombella</taxon>
    </lineage>
</organism>
<proteinExistence type="predicted"/>
<sequence length="71" mass="7812">MARTSKESGMTREDLIWNVARAIARAKKSADGRNWVVIDPDYTDFNATRDGVVEIFKTAVAIVDGKADLPS</sequence>
<dbReference type="Proteomes" id="UP001165648">
    <property type="component" value="Unassembled WGS sequence"/>
</dbReference>
<gene>
    <name evidence="1" type="ORF">NQF64_04065</name>
</gene>
<reference evidence="1 2" key="1">
    <citation type="submission" date="2022-07" db="EMBL/GenBank/DDBJ databases">
        <title>Bombella genomes.</title>
        <authorList>
            <person name="Harer L."/>
            <person name="Styblova S."/>
            <person name="Ehrmann M."/>
        </authorList>
    </citation>
    <scope>NUCLEOTIDE SEQUENCE [LARGE SCALE GENOMIC DNA]</scope>
    <source>
        <strain evidence="1 2">TMW 2.2558</strain>
    </source>
</reference>
<dbReference type="EMBL" id="JANIDW010000001">
    <property type="protein sequence ID" value="MCX5614418.1"/>
    <property type="molecule type" value="Genomic_DNA"/>
</dbReference>
<evidence type="ECO:0000313" key="2">
    <source>
        <dbReference type="Proteomes" id="UP001165648"/>
    </source>
</evidence>
<dbReference type="RefSeq" id="WP_266106527.1">
    <property type="nucleotide sequence ID" value="NZ_JANIDW010000001.1"/>
</dbReference>
<protein>
    <submittedName>
        <fullName evidence="1">Uncharacterized protein</fullName>
    </submittedName>
</protein>
<keyword evidence="2" id="KW-1185">Reference proteome</keyword>
<name>A0ABT3W6V3_9PROT</name>
<accession>A0ABT3W6V3</accession>